<proteinExistence type="predicted"/>
<organism evidence="1 2">
    <name type="scientific">candidate division Kazan bacterium</name>
    <dbReference type="NCBI Taxonomy" id="2202143"/>
    <lineage>
        <taxon>Bacteria</taxon>
        <taxon>Bacteria division Kazan-3B-28</taxon>
    </lineage>
</organism>
<dbReference type="EMBL" id="QMNG01000039">
    <property type="protein sequence ID" value="RLC36652.1"/>
    <property type="molecule type" value="Genomic_DNA"/>
</dbReference>
<comment type="caution">
    <text evidence="1">The sequence shown here is derived from an EMBL/GenBank/DDBJ whole genome shotgun (WGS) entry which is preliminary data.</text>
</comment>
<dbReference type="Proteomes" id="UP000281261">
    <property type="component" value="Unassembled WGS sequence"/>
</dbReference>
<sequence length="121" mass="14163">MSEIPKQIKSGGEFITIIEEPLEKAFGYYKHEQNIIKLDSGQPLKRKIKTLIHELLHHIDLTNGLNISHRAIYTLTDRLLALLYDNPELLKLLDIYCNTTYNYYDMRFKIVEALENVTGKR</sequence>
<accession>A0A420ZBN2</accession>
<protein>
    <recommendedName>
        <fullName evidence="3">IrrE N-terminal-like domain-containing protein</fullName>
    </recommendedName>
</protein>
<evidence type="ECO:0008006" key="3">
    <source>
        <dbReference type="Google" id="ProtNLM"/>
    </source>
</evidence>
<dbReference type="AlphaFoldDB" id="A0A420ZBN2"/>
<reference evidence="1 2" key="1">
    <citation type="submission" date="2018-06" db="EMBL/GenBank/DDBJ databases">
        <title>Extensive metabolic versatility and redundancy in microbially diverse, dynamic hydrothermal sediments.</title>
        <authorList>
            <person name="Dombrowski N."/>
            <person name="Teske A."/>
            <person name="Baker B.J."/>
        </authorList>
    </citation>
    <scope>NUCLEOTIDE SEQUENCE [LARGE SCALE GENOMIC DNA]</scope>
    <source>
        <strain evidence="1">B79_G16</strain>
    </source>
</reference>
<gene>
    <name evidence="1" type="ORF">DRH29_04115</name>
</gene>
<evidence type="ECO:0000313" key="2">
    <source>
        <dbReference type="Proteomes" id="UP000281261"/>
    </source>
</evidence>
<dbReference type="Gene3D" id="1.10.10.2910">
    <property type="match status" value="1"/>
</dbReference>
<evidence type="ECO:0000313" key="1">
    <source>
        <dbReference type="EMBL" id="RLC36652.1"/>
    </source>
</evidence>
<name>A0A420ZBN2_UNCK3</name>